<protein>
    <recommendedName>
        <fullName evidence="6">Bacterial repeat domain-containing protein</fullName>
    </recommendedName>
</protein>
<dbReference type="InterPro" id="IPR011050">
    <property type="entry name" value="Pectin_lyase_fold/virulence"/>
</dbReference>
<dbReference type="Proteomes" id="UP001241537">
    <property type="component" value="Unassembled WGS sequence"/>
</dbReference>
<feature type="coiled-coil region" evidence="1">
    <location>
        <begin position="1848"/>
        <end position="1875"/>
    </location>
</feature>
<keyword evidence="1" id="KW-0175">Coiled coil</keyword>
<dbReference type="EMBL" id="JAUSTO010000003">
    <property type="protein sequence ID" value="MDQ0151974.1"/>
    <property type="molecule type" value="Genomic_DNA"/>
</dbReference>
<accession>A0AAE4AK86</accession>
<name>A0AAE4AK86_9FIRM</name>
<evidence type="ECO:0000313" key="5">
    <source>
        <dbReference type="Proteomes" id="UP001241537"/>
    </source>
</evidence>
<dbReference type="Gene3D" id="3.30.1910.20">
    <property type="entry name" value="asparaginyl-tRNA synthetase, N-terminal domain"/>
    <property type="match status" value="1"/>
</dbReference>
<evidence type="ECO:0000256" key="2">
    <source>
        <dbReference type="SAM" id="MobiDB-lite"/>
    </source>
</evidence>
<gene>
    <name evidence="4" type="ORF">J2S20_000656</name>
</gene>
<comment type="caution">
    <text evidence="4">The sequence shown here is derived from an EMBL/GenBank/DDBJ whole genome shotgun (WGS) entry which is preliminary data.</text>
</comment>
<organism evidence="4 5">
    <name type="scientific">Moryella indoligenes</name>
    <dbReference type="NCBI Taxonomy" id="371674"/>
    <lineage>
        <taxon>Bacteria</taxon>
        <taxon>Bacillati</taxon>
        <taxon>Bacillota</taxon>
        <taxon>Clostridia</taxon>
        <taxon>Lachnospirales</taxon>
        <taxon>Lachnospiraceae</taxon>
        <taxon>Moryella</taxon>
    </lineage>
</organism>
<feature type="compositionally biased region" description="Gly residues" evidence="2">
    <location>
        <begin position="1888"/>
        <end position="1901"/>
    </location>
</feature>
<evidence type="ECO:0008006" key="6">
    <source>
        <dbReference type="Google" id="ProtNLM"/>
    </source>
</evidence>
<keyword evidence="3" id="KW-0732">Signal</keyword>
<feature type="chain" id="PRO_5042022555" description="Bacterial repeat domain-containing protein" evidence="3">
    <location>
        <begin position="36"/>
        <end position="1933"/>
    </location>
</feature>
<feature type="region of interest" description="Disordered" evidence="2">
    <location>
        <begin position="1720"/>
        <end position="1751"/>
    </location>
</feature>
<feature type="signal peptide" evidence="3">
    <location>
        <begin position="1"/>
        <end position="35"/>
    </location>
</feature>
<reference evidence="4" key="1">
    <citation type="submission" date="2023-07" db="EMBL/GenBank/DDBJ databases">
        <title>Genomic Encyclopedia of Type Strains, Phase IV (KMG-IV): sequencing the most valuable type-strain genomes for metagenomic binning, comparative biology and taxonomic classification.</title>
        <authorList>
            <person name="Goeker M."/>
        </authorList>
    </citation>
    <scope>NUCLEOTIDE SEQUENCE</scope>
    <source>
        <strain evidence="4">DSM 19659</strain>
    </source>
</reference>
<sequence>MKNGTAGKRKGIVRRFLAKALALTMVFGLLAPAPAMTLTAYASEMAVEDLGERSCSSTLGVIQSSKSFDIQGKRTENTTYTTGSSSFNTSYRNNGYQTYIAVNGGDKKSIQCNKNGGVQEPDGTGVEVKMTVLPSPDNKYLFVNYYVYNKDAQVKKVNIGSCADIQIDGHSSGSGDPADAATLYKTDAGFHMLNYGNYSSFDCYTSENITGMPVPTTRWIGHYGSRSQNIFTEGGGSSVSNTDSGLAYSWSFELRPYETVQRRVAFACRVNSYYVSSQYGNDGNEGTYTKPYKTLSKAIEKIGNNKGYIYVMDYEPFTSALTLSGSDSRDITIASTDFTHDGKSTLNLPAEERIKTLERDTNYADELFHVTGGKWSFNDITLSGSEKESASPVISVTAGSLAINSGATVTGAKGSATDKGSAIDLSGSASLAMNGGSVTGNTSAKDGRGAVHFNSTGTFAVLNAVKISGNKDTENKAANVYLPAGKCITVEGDLEGSEIGVTTATLPEMTVGGAAPTAAGQEVVVAVPSASYPGTVTTCPFSDSFKADQSAKGLTVNVGADALHNIKNAVLRRSGYTMSFVYVDDKGTAVSGAENRPEKPYGEGAAVDEAAPAPAPGYTLTGVSVNQGSGTALTPVMSGSDMGKITGSMPAQDVVVTYTYVRRGSSISFHANGGTPEPAELKGNTGDSVHAVMPTVLKYGYTFEGWVKGVYDAGTQSWSLPTPPYTFERALPSHFPEEPVKYYAIFKPDTSVKFDYTVAYQNANGSITFQTGTAEKAHSVEDEITADQKAIHGYKWSKAASLLSPETFDFYDGRGPVDIATFDPANGHLSGHMPGQDAAVYYRYVVDYSDPSARSDFTVKHVTASGTEVFPEHTEPYYPEDDIAAHPAAVYGYDLVEAKVTKGTRADDADGHLVSAAGENFDNAWNYSGKMPNQPVEITYIYEPNGEGYRFRVLYEDNNTDDSSLRDIIEPIEDTGKQADQPVEAECKELYGYIHSTHAAAPAAPNAQFDGDHNYSAKMPADNLTVTYTYDRDPDKWVKISYYSGPLGALSHDNESPADDPSKLVSPDVKSGGSGSYYAKVLKAGGSDEGYTWEQIRKKRLVPIAKSNSEYYRFAGWFIDSNGNQTLDRDNGETLLTDTQKFDGDTAVFAYFEEVPSKWVDIKFKAGDHGTLAGAATLHTRYDDTWGAIAKPAYTPEVNYLVRGWYDGSVAMQDGDALTDGKTYTIRFYPDPNVFGTNAGDVDAAGSLDEDGRGRVTAFDTKPGYKYIITDMAGNILGVQNGSITGRVIFNDLYPGTRYQVYEASGDTDAAPGGHVSGASGMLGNPTEVLVPVVEHNYQISYDTENEGKTVLTIEPADKDADYAILDESGNVVHTPESGEGGWQTPAGNPGKVVFPGLDHGGKYTVVARPKGQSGIAAEDKRPDGTDLTMDPGGELEIPKFIVQTVNGEVVSVGDNAVGAPRYDEAHRGDAVQVSAEAADGAGHSFRFWRVLVGAVSGIGSKLKNLAFGFAMPDTNVVLTAEYQRGSSSNATVTDEVRGGNPGEMALDPDEIEDLEDSLTTDADRVLMKKNKAEVIYKVVYRKGKVRKNVSDAVREFNDYEHSSHKKAYTEAWELGVDIERYVNGRRVKRTTPSNAQFNTYVQLDKEDVDMMDYALYEYRKDPADPTNYLVEEVTLSEDPEESGGLFTFTARDGARYVLTYSKAFRLTFINEHSETQPQYTFKLRKGDSPEDTVGNPDYPNGDYGQVEDPKPDFTSTEGVYYLYKGWSRRKDRMRAFDPGDPIGKRSYVYAFYEDNKKEVTEARKALDKAIQEAMRRADDFFLKRKETGEILDKIDDVVRKFEQTEPRRLTQNELEDLLSELKNFMKTYDDQLDNRYKHYDDITTHRSGGGSGGGGGGRGAGTRSVPYVPENARNYVVGTNGNWELVDAEKHE</sequence>
<dbReference type="SUPFAM" id="SSF51126">
    <property type="entry name" value="Pectin lyase-like"/>
    <property type="match status" value="1"/>
</dbReference>
<proteinExistence type="predicted"/>
<dbReference type="RefSeq" id="WP_307253197.1">
    <property type="nucleotide sequence ID" value="NZ_JAUSTO010000003.1"/>
</dbReference>
<evidence type="ECO:0000256" key="1">
    <source>
        <dbReference type="SAM" id="Coils"/>
    </source>
</evidence>
<feature type="region of interest" description="Disordered" evidence="2">
    <location>
        <begin position="1883"/>
        <end position="1904"/>
    </location>
</feature>
<keyword evidence="5" id="KW-1185">Reference proteome</keyword>
<evidence type="ECO:0000256" key="3">
    <source>
        <dbReference type="SAM" id="SignalP"/>
    </source>
</evidence>
<evidence type="ECO:0000313" key="4">
    <source>
        <dbReference type="EMBL" id="MDQ0151974.1"/>
    </source>
</evidence>